<dbReference type="Gene3D" id="2.60.210.10">
    <property type="entry name" value="Apoptosis, Tumor Necrosis Factor Receptor Associated Protein 2, Chain A"/>
    <property type="match status" value="1"/>
</dbReference>
<dbReference type="Proteomes" id="UP001497457">
    <property type="component" value="Chromosome 13rd"/>
</dbReference>
<dbReference type="PROSITE" id="PS50097">
    <property type="entry name" value="BTB"/>
    <property type="match status" value="1"/>
</dbReference>
<dbReference type="FunFam" id="3.30.710.10:FF:000136">
    <property type="entry name" value="BTB-POZ and math domain 1"/>
    <property type="match status" value="1"/>
</dbReference>
<dbReference type="SUPFAM" id="SSF49599">
    <property type="entry name" value="TRAF domain-like"/>
    <property type="match status" value="1"/>
</dbReference>
<evidence type="ECO:0000256" key="2">
    <source>
        <dbReference type="ARBA" id="ARBA00004906"/>
    </source>
</evidence>
<feature type="domain" description="MATH" evidence="5">
    <location>
        <begin position="21"/>
        <end position="149"/>
    </location>
</feature>
<dbReference type="SMART" id="SM00225">
    <property type="entry name" value="BTB"/>
    <property type="match status" value="1"/>
</dbReference>
<comment type="similarity">
    <text evidence="3">Belongs to the Tdpoz family.</text>
</comment>
<dbReference type="AlphaFoldDB" id="A0ABC8X1J5"/>
<feature type="domain" description="BTB" evidence="4">
    <location>
        <begin position="187"/>
        <end position="254"/>
    </location>
</feature>
<dbReference type="InterPro" id="IPR011333">
    <property type="entry name" value="SKP1/BTB/POZ_sf"/>
</dbReference>
<sequence>MAAPLEPVETTESTCAPKTARGRHVFRVTGYSLLKGLGAGNFIRSATFAVGGHDWCVRFYPDGDGLDVTDELISIYVERLSKGTQVRALFGLRLTKRDKNLSRPKYMTPRIYNFNHSRTICGYKRFIKRSELEASRFLLNDRLLVVCDITVILGTPVSQSEPVCEIQVPPSDLSDNLGKLLESEEGADVTFEVEGEAFHAHKTVLAMRSPVFKAELFGPMRDREMKAIKVEDMQPSVFKALLHFVYKDSLPTMDDLHLDVEDKEEVVKHLLVAADRYAMERMKLLCERILCKKLNVETVATTLALADKHHCSTLKDACIQYIISSSNRMDDMMTSQGYEHLKRACPAVFVDIWEKSAKSG</sequence>
<dbReference type="SUPFAM" id="SSF54695">
    <property type="entry name" value="POZ domain"/>
    <property type="match status" value="1"/>
</dbReference>
<evidence type="ECO:0000259" key="5">
    <source>
        <dbReference type="PROSITE" id="PS50144"/>
    </source>
</evidence>
<dbReference type="InterPro" id="IPR056423">
    <property type="entry name" value="BACK_BPM_SPOP"/>
</dbReference>
<dbReference type="Gene3D" id="1.25.40.420">
    <property type="match status" value="1"/>
</dbReference>
<dbReference type="Pfam" id="PF00651">
    <property type="entry name" value="BTB"/>
    <property type="match status" value="1"/>
</dbReference>
<comment type="function">
    <text evidence="1">May act as a substrate-specific adapter of an E3 ubiquitin-protein ligase complex (CUL3-RBX1-BTB) which mediates the ubiquitination and subsequent proteasomal degradation of target proteins.</text>
</comment>
<dbReference type="PANTHER" id="PTHR26379">
    <property type="entry name" value="BTB/POZ AND MATH DOMAIN-CONTAINING PROTEIN 1"/>
    <property type="match status" value="1"/>
</dbReference>
<dbReference type="InterPro" id="IPR002083">
    <property type="entry name" value="MATH/TRAF_dom"/>
</dbReference>
<dbReference type="InterPro" id="IPR008974">
    <property type="entry name" value="TRAF-like"/>
</dbReference>
<dbReference type="CDD" id="cd00121">
    <property type="entry name" value="MATH"/>
    <property type="match status" value="1"/>
</dbReference>
<dbReference type="InterPro" id="IPR045005">
    <property type="entry name" value="BPM1-6"/>
</dbReference>
<evidence type="ECO:0000259" key="4">
    <source>
        <dbReference type="PROSITE" id="PS50097"/>
    </source>
</evidence>
<dbReference type="Pfam" id="PF24570">
    <property type="entry name" value="BACK_BPM_SPOP"/>
    <property type="match status" value="1"/>
</dbReference>
<dbReference type="GO" id="GO:0071472">
    <property type="term" value="P:cellular response to salt stress"/>
    <property type="evidence" value="ECO:0007669"/>
    <property type="project" value="UniProtKB-ARBA"/>
</dbReference>
<dbReference type="PANTHER" id="PTHR26379:SF474">
    <property type="entry name" value="OS08G0228200 PROTEIN"/>
    <property type="match status" value="1"/>
</dbReference>
<name>A0ABC8X1J5_9POAL</name>
<dbReference type="EMBL" id="OZ075123">
    <property type="protein sequence ID" value="CAL4918651.1"/>
    <property type="molecule type" value="Genomic_DNA"/>
</dbReference>
<evidence type="ECO:0000256" key="1">
    <source>
        <dbReference type="ARBA" id="ARBA00002668"/>
    </source>
</evidence>
<dbReference type="PROSITE" id="PS50144">
    <property type="entry name" value="MATH"/>
    <property type="match status" value="1"/>
</dbReference>
<evidence type="ECO:0000313" key="7">
    <source>
        <dbReference type="Proteomes" id="UP001497457"/>
    </source>
</evidence>
<keyword evidence="7" id="KW-1185">Reference proteome</keyword>
<dbReference type="InterPro" id="IPR000210">
    <property type="entry name" value="BTB/POZ_dom"/>
</dbReference>
<evidence type="ECO:0000313" key="6">
    <source>
        <dbReference type="EMBL" id="CAL4918651.1"/>
    </source>
</evidence>
<protein>
    <submittedName>
        <fullName evidence="6">Uncharacterized protein</fullName>
    </submittedName>
</protein>
<accession>A0ABC8X1J5</accession>
<dbReference type="CDD" id="cd18280">
    <property type="entry name" value="BTB_POZ_BPM_plant"/>
    <property type="match status" value="1"/>
</dbReference>
<gene>
    <name evidence="6" type="ORF">URODEC1_LOCUS19288</name>
</gene>
<dbReference type="Pfam" id="PF22486">
    <property type="entry name" value="MATH_2"/>
    <property type="match status" value="1"/>
</dbReference>
<proteinExistence type="inferred from homology"/>
<evidence type="ECO:0000256" key="3">
    <source>
        <dbReference type="ARBA" id="ARBA00010846"/>
    </source>
</evidence>
<comment type="pathway">
    <text evidence="2">Protein modification; protein ubiquitination.</text>
</comment>
<dbReference type="Gene3D" id="3.30.710.10">
    <property type="entry name" value="Potassium Channel Kv1.1, Chain A"/>
    <property type="match status" value="1"/>
</dbReference>
<organism evidence="6 7">
    <name type="scientific">Urochloa decumbens</name>
    <dbReference type="NCBI Taxonomy" id="240449"/>
    <lineage>
        <taxon>Eukaryota</taxon>
        <taxon>Viridiplantae</taxon>
        <taxon>Streptophyta</taxon>
        <taxon>Embryophyta</taxon>
        <taxon>Tracheophyta</taxon>
        <taxon>Spermatophyta</taxon>
        <taxon>Magnoliopsida</taxon>
        <taxon>Liliopsida</taxon>
        <taxon>Poales</taxon>
        <taxon>Poaceae</taxon>
        <taxon>PACMAD clade</taxon>
        <taxon>Panicoideae</taxon>
        <taxon>Panicodae</taxon>
        <taxon>Paniceae</taxon>
        <taxon>Melinidinae</taxon>
        <taxon>Urochloa</taxon>
    </lineage>
</organism>
<reference evidence="6" key="1">
    <citation type="submission" date="2024-10" db="EMBL/GenBank/DDBJ databases">
        <authorList>
            <person name="Ryan C."/>
        </authorList>
    </citation>
    <scope>NUCLEOTIDE SEQUENCE [LARGE SCALE GENOMIC DNA]</scope>
</reference>